<evidence type="ECO:0000259" key="8">
    <source>
        <dbReference type="Pfam" id="PF02687"/>
    </source>
</evidence>
<dbReference type="InterPro" id="IPR050250">
    <property type="entry name" value="Macrolide_Exporter_MacB"/>
</dbReference>
<feature type="transmembrane region" description="Helical" evidence="7">
    <location>
        <begin position="834"/>
        <end position="863"/>
    </location>
</feature>
<keyword evidence="3 7" id="KW-0812">Transmembrane</keyword>
<evidence type="ECO:0000256" key="2">
    <source>
        <dbReference type="ARBA" id="ARBA00022475"/>
    </source>
</evidence>
<accession>A0ABN2R9K4</accession>
<dbReference type="PANTHER" id="PTHR30572:SF4">
    <property type="entry name" value="ABC TRANSPORTER PERMEASE YTRF"/>
    <property type="match status" value="1"/>
</dbReference>
<comment type="similarity">
    <text evidence="6">Belongs to the ABC-4 integral membrane protein family.</text>
</comment>
<keyword evidence="5 7" id="KW-0472">Membrane</keyword>
<feature type="transmembrane region" description="Helical" evidence="7">
    <location>
        <begin position="516"/>
        <end position="539"/>
    </location>
</feature>
<comment type="subcellular location">
    <subcellularLocation>
        <location evidence="1">Cell membrane</location>
        <topology evidence="1">Multi-pass membrane protein</topology>
    </subcellularLocation>
</comment>
<feature type="transmembrane region" description="Helical" evidence="7">
    <location>
        <begin position="356"/>
        <end position="378"/>
    </location>
</feature>
<dbReference type="Proteomes" id="UP001499933">
    <property type="component" value="Unassembled WGS sequence"/>
</dbReference>
<sequence length="922" mass="92860">MSRGGAAIAGSEPRSPSAPRLLLRTVRADASVSMLVAVLTLLVAVVAGIVPRAMDQLAASDLHYAGAELSDPLRDVKGVLQTFPGGSDPGYSESSQDALQHIYGRLDAALADWRSSQRQPLRGILQQPLYVVRMAERTPAKAPAGATPQGNLWLRAAVDPGYLKHIAIVEGAAPKAPATPAADDAAAGDDARIGAPAEHRPPLQMVVSVATAKTMGIAVGDVLATEVLGDVRISGLFEPKDAGGDYWSNTPSMTDAEVFDDGNRTPDFTGTGFIDPVALAQIIDSGAELTTTMWYPVAAGAVTAGTARAVAAGIRGVNQNQLSVPSRMPGVTALVTMRSHLDEAIDASLSRVAATVALLSICVSGPIGVVLAVFALAVRAVVERRAAPIALASARGASPLQLRGTAAAEGLAIGLPAALAGAVIAALLLPDAGGAAAWIVPLVFGCVPAALFAALGGRRAFRTTRRDLSARTRGGIRTAVAVGLIVMAGLAAFLLVRRGRISAPGVDPLLALTPLLLALAASVIVLWVLPPALHAAATIARRGRGPVAFVGSARALRDPALGVAAALAVVVGISVAVFSSVVLATVESSARAQAQAAVGADVRASGTIFTAAQQRAVAGIDGVASVAPVASAGQLSLGHRDRTDAVAVVLTNAQSLHVQRPEVPLDLATKSDGRIPVLVSSDVGDDTQVGDDLTLGLLEVRVAGILPDDSGFGVDAPWVLADEAFATDVGMSSFTPATLLIEVRPGADAARVASAVREGMPTAVVDDVASELAAVQAVPTAAGLRATLIAAVFAGALLAALAVFAGSVTASASRNMSIGMLRTMGLSARQSLGLVAWEIVPVVAVATIVGTALGLAMPSLVVATTDLSGFTGGASAPAVSADAAQLALVLLAFLAVTAVATLVAVLTARRAAPATTVKMGAE</sequence>
<evidence type="ECO:0000313" key="9">
    <source>
        <dbReference type="EMBL" id="GAA1965621.1"/>
    </source>
</evidence>
<dbReference type="EMBL" id="BAAAOG010000007">
    <property type="protein sequence ID" value="GAA1965621.1"/>
    <property type="molecule type" value="Genomic_DNA"/>
</dbReference>
<evidence type="ECO:0000256" key="6">
    <source>
        <dbReference type="ARBA" id="ARBA00038076"/>
    </source>
</evidence>
<proteinExistence type="inferred from homology"/>
<keyword evidence="10" id="KW-1185">Reference proteome</keyword>
<dbReference type="Pfam" id="PF02687">
    <property type="entry name" value="FtsX"/>
    <property type="match status" value="1"/>
</dbReference>
<feature type="domain" description="ABC3 transporter permease C-terminal" evidence="8">
    <location>
        <begin position="792"/>
        <end position="911"/>
    </location>
</feature>
<feature type="transmembrane region" description="Helical" evidence="7">
    <location>
        <begin position="30"/>
        <end position="50"/>
    </location>
</feature>
<feature type="transmembrane region" description="Helical" evidence="7">
    <location>
        <begin position="883"/>
        <end position="908"/>
    </location>
</feature>
<comment type="caution">
    <text evidence="9">The sequence shown here is derived from an EMBL/GenBank/DDBJ whole genome shotgun (WGS) entry which is preliminary data.</text>
</comment>
<organism evidence="9 10">
    <name type="scientific">Microbacterium deminutum</name>
    <dbReference type="NCBI Taxonomy" id="344164"/>
    <lineage>
        <taxon>Bacteria</taxon>
        <taxon>Bacillati</taxon>
        <taxon>Actinomycetota</taxon>
        <taxon>Actinomycetes</taxon>
        <taxon>Micrococcales</taxon>
        <taxon>Microbacteriaceae</taxon>
        <taxon>Microbacterium</taxon>
    </lineage>
</organism>
<dbReference type="RefSeq" id="WP_344096222.1">
    <property type="nucleotide sequence ID" value="NZ_BAAAOG010000007.1"/>
</dbReference>
<feature type="transmembrane region" description="Helical" evidence="7">
    <location>
        <begin position="476"/>
        <end position="496"/>
    </location>
</feature>
<name>A0ABN2R9K4_9MICO</name>
<feature type="transmembrane region" description="Helical" evidence="7">
    <location>
        <begin position="435"/>
        <end position="455"/>
    </location>
</feature>
<gene>
    <name evidence="9" type="ORF">GCM10009776_30680</name>
</gene>
<protein>
    <recommendedName>
        <fullName evidence="8">ABC3 transporter permease C-terminal domain-containing protein</fullName>
    </recommendedName>
</protein>
<evidence type="ECO:0000256" key="5">
    <source>
        <dbReference type="ARBA" id="ARBA00023136"/>
    </source>
</evidence>
<feature type="transmembrane region" description="Helical" evidence="7">
    <location>
        <begin position="410"/>
        <end position="429"/>
    </location>
</feature>
<feature type="transmembrane region" description="Helical" evidence="7">
    <location>
        <begin position="560"/>
        <end position="583"/>
    </location>
</feature>
<dbReference type="InterPro" id="IPR003838">
    <property type="entry name" value="ABC3_permease_C"/>
</dbReference>
<reference evidence="9 10" key="1">
    <citation type="journal article" date="2019" name="Int. J. Syst. Evol. Microbiol.">
        <title>The Global Catalogue of Microorganisms (GCM) 10K type strain sequencing project: providing services to taxonomists for standard genome sequencing and annotation.</title>
        <authorList>
            <consortium name="The Broad Institute Genomics Platform"/>
            <consortium name="The Broad Institute Genome Sequencing Center for Infectious Disease"/>
            <person name="Wu L."/>
            <person name="Ma J."/>
        </authorList>
    </citation>
    <scope>NUCLEOTIDE SEQUENCE [LARGE SCALE GENOMIC DNA]</scope>
    <source>
        <strain evidence="9 10">JCM 14901</strain>
    </source>
</reference>
<dbReference type="PANTHER" id="PTHR30572">
    <property type="entry name" value="MEMBRANE COMPONENT OF TRANSPORTER-RELATED"/>
    <property type="match status" value="1"/>
</dbReference>
<keyword evidence="2" id="KW-1003">Cell membrane</keyword>
<evidence type="ECO:0000256" key="7">
    <source>
        <dbReference type="SAM" id="Phobius"/>
    </source>
</evidence>
<evidence type="ECO:0000256" key="4">
    <source>
        <dbReference type="ARBA" id="ARBA00022989"/>
    </source>
</evidence>
<keyword evidence="4 7" id="KW-1133">Transmembrane helix</keyword>
<feature type="transmembrane region" description="Helical" evidence="7">
    <location>
        <begin position="788"/>
        <end position="813"/>
    </location>
</feature>
<evidence type="ECO:0000256" key="1">
    <source>
        <dbReference type="ARBA" id="ARBA00004651"/>
    </source>
</evidence>
<evidence type="ECO:0000313" key="10">
    <source>
        <dbReference type="Proteomes" id="UP001499933"/>
    </source>
</evidence>
<evidence type="ECO:0000256" key="3">
    <source>
        <dbReference type="ARBA" id="ARBA00022692"/>
    </source>
</evidence>